<organism evidence="2 3">
    <name type="scientific">Tritrichomonas musculus</name>
    <dbReference type="NCBI Taxonomy" id="1915356"/>
    <lineage>
        <taxon>Eukaryota</taxon>
        <taxon>Metamonada</taxon>
        <taxon>Parabasalia</taxon>
        <taxon>Tritrichomonadida</taxon>
        <taxon>Tritrichomonadidae</taxon>
        <taxon>Tritrichomonas</taxon>
    </lineage>
</organism>
<accession>A0ABR2JPT6</accession>
<comment type="caution">
    <text evidence="2">The sequence shown here is derived from an EMBL/GenBank/DDBJ whole genome shotgun (WGS) entry which is preliminary data.</text>
</comment>
<dbReference type="Proteomes" id="UP001470230">
    <property type="component" value="Unassembled WGS sequence"/>
</dbReference>
<evidence type="ECO:0000259" key="1">
    <source>
        <dbReference type="Pfam" id="PF07707"/>
    </source>
</evidence>
<feature type="domain" description="BACK" evidence="1">
    <location>
        <begin position="157"/>
        <end position="236"/>
    </location>
</feature>
<evidence type="ECO:0000313" key="2">
    <source>
        <dbReference type="EMBL" id="KAK8880780.1"/>
    </source>
</evidence>
<sequence length="457" mass="52693">MKKSVILSSAGLKNVLKEEEKFTFIFNSKEIEMDRISAEFISPIVSSLHYSDPTISSITFKTNPEFDNFAFESIIDQDITAQLIMISSGSAIKINEEKCFKMQQIAILLGNDELFHKLGELYPIELNETNIDRYLQIIQLFEYISSTTSTNKIDFSSVFDFISSNFYKIDSEKLLKLPKTVFYSIISNSNLKLECEDSLFDIILNYFSKNDEKSGFLDFLEKIEIKNLSDEKFYQVMVSIDPNEVTRGLWQLICSRFDGLDSNENIVKKRYTTEFSLKKNQQYLYSGRESDAFHGIIYNMAKEVGGNVHDKGAVEITQSSFRSSGEEGKVAADLENIDSFFFSKDAENSWIQYNFKEKKIRPTHYSIRTTPYDKGHSHFLSWVIEGSNTGSDDWKTLDRRNNVTELDGKSVVRTFEVQGNLQNNEYYQYVRLKQVGKNSIDYYHLGISALEYFGQLA</sequence>
<protein>
    <recommendedName>
        <fullName evidence="1">BACK domain-containing protein</fullName>
    </recommendedName>
</protein>
<evidence type="ECO:0000313" key="3">
    <source>
        <dbReference type="Proteomes" id="UP001470230"/>
    </source>
</evidence>
<dbReference type="InterPro" id="IPR011705">
    <property type="entry name" value="BACK"/>
</dbReference>
<gene>
    <name evidence="2" type="ORF">M9Y10_003468</name>
</gene>
<dbReference type="EMBL" id="JAPFFF010000010">
    <property type="protein sequence ID" value="KAK8880780.1"/>
    <property type="molecule type" value="Genomic_DNA"/>
</dbReference>
<dbReference type="Gene3D" id="2.60.120.260">
    <property type="entry name" value="Galactose-binding domain-like"/>
    <property type="match status" value="1"/>
</dbReference>
<dbReference type="Pfam" id="PF07707">
    <property type="entry name" value="BACK"/>
    <property type="match status" value="1"/>
</dbReference>
<name>A0ABR2JPT6_9EUKA</name>
<reference evidence="2 3" key="1">
    <citation type="submission" date="2024-04" db="EMBL/GenBank/DDBJ databases">
        <title>Tritrichomonas musculus Genome.</title>
        <authorList>
            <person name="Alves-Ferreira E."/>
            <person name="Grigg M."/>
            <person name="Lorenzi H."/>
            <person name="Galac M."/>
        </authorList>
    </citation>
    <scope>NUCLEOTIDE SEQUENCE [LARGE SCALE GENOMIC DNA]</scope>
    <source>
        <strain evidence="2 3">EAF2021</strain>
    </source>
</reference>
<dbReference type="Gene3D" id="1.25.40.420">
    <property type="match status" value="1"/>
</dbReference>
<proteinExistence type="predicted"/>
<dbReference type="InterPro" id="IPR008979">
    <property type="entry name" value="Galactose-bd-like_sf"/>
</dbReference>
<dbReference type="SUPFAM" id="SSF49785">
    <property type="entry name" value="Galactose-binding domain-like"/>
    <property type="match status" value="1"/>
</dbReference>
<keyword evidence="3" id="KW-1185">Reference proteome</keyword>